<evidence type="ECO:0000313" key="2">
    <source>
        <dbReference type="EMBL" id="PJC24698.1"/>
    </source>
</evidence>
<comment type="caution">
    <text evidence="2">The sequence shown here is derived from an EMBL/GenBank/DDBJ whole genome shotgun (WGS) entry which is preliminary data.</text>
</comment>
<gene>
    <name evidence="2" type="ORF">CO057_01385</name>
</gene>
<evidence type="ECO:0000313" key="3">
    <source>
        <dbReference type="Proteomes" id="UP000230251"/>
    </source>
</evidence>
<feature type="transmembrane region" description="Helical" evidence="1">
    <location>
        <begin position="14"/>
        <end position="38"/>
    </location>
</feature>
<dbReference type="EMBL" id="PFSI01000022">
    <property type="protein sequence ID" value="PJC24698.1"/>
    <property type="molecule type" value="Genomic_DNA"/>
</dbReference>
<keyword evidence="1" id="KW-0812">Transmembrane</keyword>
<reference evidence="3" key="1">
    <citation type="submission" date="2017-09" db="EMBL/GenBank/DDBJ databases">
        <title>Depth-based differentiation of microbial function through sediment-hosted aquifers and enrichment of novel symbionts in the deep terrestrial subsurface.</title>
        <authorList>
            <person name="Probst A.J."/>
            <person name="Ladd B."/>
            <person name="Jarett J.K."/>
            <person name="Geller-Mcgrath D.E."/>
            <person name="Sieber C.M.K."/>
            <person name="Emerson J.B."/>
            <person name="Anantharaman K."/>
            <person name="Thomas B.C."/>
            <person name="Malmstrom R."/>
            <person name="Stieglmeier M."/>
            <person name="Klingl A."/>
            <person name="Woyke T."/>
            <person name="Ryan C.M."/>
            <person name="Banfield J.F."/>
        </authorList>
    </citation>
    <scope>NUCLEOTIDE SEQUENCE [LARGE SCALE GENOMIC DNA]</scope>
</reference>
<protein>
    <submittedName>
        <fullName evidence="2">Uncharacterized protein</fullName>
    </submittedName>
</protein>
<proteinExistence type="predicted"/>
<keyword evidence="1" id="KW-1133">Transmembrane helix</keyword>
<organism evidence="2 3">
    <name type="scientific">Candidatus Uhrbacteria bacterium CG_4_9_14_0_2_um_filter_41_50</name>
    <dbReference type="NCBI Taxonomy" id="1975031"/>
    <lineage>
        <taxon>Bacteria</taxon>
        <taxon>Candidatus Uhriibacteriota</taxon>
    </lineage>
</organism>
<accession>A0A2M8EPN2</accession>
<dbReference type="Proteomes" id="UP000230251">
    <property type="component" value="Unassembled WGS sequence"/>
</dbReference>
<sequence length="303" mass="34228">MENQTPQSPALPKYLMLLLVVSVLLSLIAVLLSVFSLIRPIEQTNDQSSTNVVAFEEDVECSDAITCSGDFVCDDGQCVGLAECVSDDDCGLGNCYKGLCQQTELTTGYSTYKNAELGISFEYPAAYRVSEDYEFESFDQGELLRVRLFDEENNLLFQALATSSDYAVGVSEGCCYYFSGSIDMNMPIEDIKYWVDDELRETFVPYRADVGGLYGYGFFYTTDYVTTNVVAAHIVPIDHEVYSNVFFTSGWLWSEEGTYSDKIDDVREIFDLSDLKISEDLYPELDSERQEIYHNIISSILWE</sequence>
<name>A0A2M8EPN2_9BACT</name>
<evidence type="ECO:0000256" key="1">
    <source>
        <dbReference type="SAM" id="Phobius"/>
    </source>
</evidence>
<dbReference type="AlphaFoldDB" id="A0A2M8EPN2"/>
<keyword evidence="1" id="KW-0472">Membrane</keyword>